<protein>
    <submittedName>
        <fullName evidence="8">Outer membrane protein OmpA</fullName>
    </submittedName>
</protein>
<keyword evidence="9" id="KW-1185">Reference proteome</keyword>
<feature type="transmembrane region" description="Helical" evidence="6">
    <location>
        <begin position="14"/>
        <end position="32"/>
    </location>
</feature>
<name>A0A1M4TGA5_9BACT</name>
<dbReference type="GO" id="GO:0009279">
    <property type="term" value="C:cell outer membrane"/>
    <property type="evidence" value="ECO:0007669"/>
    <property type="project" value="UniProtKB-SubCell"/>
</dbReference>
<dbReference type="Pfam" id="PF00691">
    <property type="entry name" value="OmpA"/>
    <property type="match status" value="1"/>
</dbReference>
<feature type="domain" description="OmpA-like" evidence="7">
    <location>
        <begin position="93"/>
        <end position="212"/>
    </location>
</feature>
<keyword evidence="2 4" id="KW-0472">Membrane</keyword>
<dbReference type="SUPFAM" id="SSF103088">
    <property type="entry name" value="OmpA-like"/>
    <property type="match status" value="1"/>
</dbReference>
<evidence type="ECO:0000256" key="3">
    <source>
        <dbReference type="ARBA" id="ARBA00023237"/>
    </source>
</evidence>
<dbReference type="AlphaFoldDB" id="A0A1M4TGA5"/>
<evidence type="ECO:0000313" key="8">
    <source>
        <dbReference type="EMBL" id="SHE43503.1"/>
    </source>
</evidence>
<evidence type="ECO:0000256" key="5">
    <source>
        <dbReference type="SAM" id="MobiDB-lite"/>
    </source>
</evidence>
<dbReference type="Proteomes" id="UP000184368">
    <property type="component" value="Unassembled WGS sequence"/>
</dbReference>
<reference evidence="8 9" key="1">
    <citation type="submission" date="2016-11" db="EMBL/GenBank/DDBJ databases">
        <authorList>
            <person name="Jaros S."/>
            <person name="Januszkiewicz K."/>
            <person name="Wedrychowicz H."/>
        </authorList>
    </citation>
    <scope>NUCLEOTIDE SEQUENCE [LARGE SCALE GENOMIC DNA]</scope>
    <source>
        <strain evidence="8 9">DSM 26897</strain>
    </source>
</reference>
<dbReference type="PANTHER" id="PTHR30329">
    <property type="entry name" value="STATOR ELEMENT OF FLAGELLAR MOTOR COMPLEX"/>
    <property type="match status" value="1"/>
</dbReference>
<dbReference type="PANTHER" id="PTHR30329:SF21">
    <property type="entry name" value="LIPOPROTEIN YIAD-RELATED"/>
    <property type="match status" value="1"/>
</dbReference>
<evidence type="ECO:0000313" key="9">
    <source>
        <dbReference type="Proteomes" id="UP000184368"/>
    </source>
</evidence>
<accession>A0A1M4TGA5</accession>
<dbReference type="InterPro" id="IPR036737">
    <property type="entry name" value="OmpA-like_sf"/>
</dbReference>
<comment type="subcellular location">
    <subcellularLocation>
        <location evidence="1">Cell outer membrane</location>
    </subcellularLocation>
</comment>
<dbReference type="InterPro" id="IPR050330">
    <property type="entry name" value="Bact_OuterMem_StrucFunc"/>
</dbReference>
<proteinExistence type="predicted"/>
<keyword evidence="6" id="KW-0812">Transmembrane</keyword>
<evidence type="ECO:0000256" key="1">
    <source>
        <dbReference type="ARBA" id="ARBA00004442"/>
    </source>
</evidence>
<sequence length="242" mass="25200">MAEIEVQPKKKSSLLPWLLLGLGLIALLFFLFRDRGTDEPETAAAATSDTLSSAGGNAAMGTGTDGWADVDFNAPTVRYNEVTNSDIEVRGNDQYGIYGIGEDILFDTDKATIRSGAEQNLKQIAASIGQRYGGGNIRIYGYTDAQGSAGYNKELAEQRAEAVRNWLVQQGGVTEGNVSVHPVGEARPVASNATEQGRQQNRRVEIVARGGAGSTGGNSGAAEGTSGGATGTGSSTGEQPNL</sequence>
<evidence type="ECO:0000256" key="2">
    <source>
        <dbReference type="ARBA" id="ARBA00023136"/>
    </source>
</evidence>
<keyword evidence="6" id="KW-1133">Transmembrane helix</keyword>
<evidence type="ECO:0000256" key="4">
    <source>
        <dbReference type="PROSITE-ProRule" id="PRU00473"/>
    </source>
</evidence>
<dbReference type="CDD" id="cd07185">
    <property type="entry name" value="OmpA_C-like"/>
    <property type="match status" value="1"/>
</dbReference>
<dbReference type="STRING" id="1302690.BUE76_01585"/>
<keyword evidence="3" id="KW-0998">Cell outer membrane</keyword>
<gene>
    <name evidence="8" type="ORF">SAMN05444008_101405</name>
</gene>
<evidence type="ECO:0000256" key="6">
    <source>
        <dbReference type="SAM" id="Phobius"/>
    </source>
</evidence>
<dbReference type="InterPro" id="IPR006664">
    <property type="entry name" value="OMP_bac"/>
</dbReference>
<dbReference type="OrthoDB" id="853367at2"/>
<feature type="compositionally biased region" description="Low complexity" evidence="5">
    <location>
        <begin position="232"/>
        <end position="242"/>
    </location>
</feature>
<dbReference type="RefSeq" id="WP_073039399.1">
    <property type="nucleotide sequence ID" value="NZ_FQUO01000001.1"/>
</dbReference>
<dbReference type="PROSITE" id="PS51123">
    <property type="entry name" value="OMPA_2"/>
    <property type="match status" value="1"/>
</dbReference>
<dbReference type="InterPro" id="IPR006665">
    <property type="entry name" value="OmpA-like"/>
</dbReference>
<organism evidence="8 9">
    <name type="scientific">Cnuella takakiae</name>
    <dbReference type="NCBI Taxonomy" id="1302690"/>
    <lineage>
        <taxon>Bacteria</taxon>
        <taxon>Pseudomonadati</taxon>
        <taxon>Bacteroidota</taxon>
        <taxon>Chitinophagia</taxon>
        <taxon>Chitinophagales</taxon>
        <taxon>Chitinophagaceae</taxon>
        <taxon>Cnuella</taxon>
    </lineage>
</organism>
<dbReference type="Gene3D" id="3.30.1330.60">
    <property type="entry name" value="OmpA-like domain"/>
    <property type="match status" value="1"/>
</dbReference>
<feature type="region of interest" description="Disordered" evidence="5">
    <location>
        <begin position="177"/>
        <end position="242"/>
    </location>
</feature>
<dbReference type="EMBL" id="FQUO01000001">
    <property type="protein sequence ID" value="SHE43503.1"/>
    <property type="molecule type" value="Genomic_DNA"/>
</dbReference>
<evidence type="ECO:0000259" key="7">
    <source>
        <dbReference type="PROSITE" id="PS51123"/>
    </source>
</evidence>
<feature type="compositionally biased region" description="Gly residues" evidence="5">
    <location>
        <begin position="210"/>
        <end position="231"/>
    </location>
</feature>
<dbReference type="PRINTS" id="PR01021">
    <property type="entry name" value="OMPADOMAIN"/>
</dbReference>